<evidence type="ECO:0000259" key="3">
    <source>
        <dbReference type="PROSITE" id="PS50158"/>
    </source>
</evidence>
<organism evidence="4 5">
    <name type="scientific">Cajanus cajan</name>
    <name type="common">Pigeon pea</name>
    <name type="synonym">Cajanus indicus</name>
    <dbReference type="NCBI Taxonomy" id="3821"/>
    <lineage>
        <taxon>Eukaryota</taxon>
        <taxon>Viridiplantae</taxon>
        <taxon>Streptophyta</taxon>
        <taxon>Embryophyta</taxon>
        <taxon>Tracheophyta</taxon>
        <taxon>Spermatophyta</taxon>
        <taxon>Magnoliopsida</taxon>
        <taxon>eudicotyledons</taxon>
        <taxon>Gunneridae</taxon>
        <taxon>Pentapetalae</taxon>
        <taxon>rosids</taxon>
        <taxon>fabids</taxon>
        <taxon>Fabales</taxon>
        <taxon>Fabaceae</taxon>
        <taxon>Papilionoideae</taxon>
        <taxon>50 kb inversion clade</taxon>
        <taxon>NPAAA clade</taxon>
        <taxon>indigoferoid/millettioid clade</taxon>
        <taxon>Phaseoleae</taxon>
        <taxon>Cajanus</taxon>
    </lineage>
</organism>
<dbReference type="AlphaFoldDB" id="A0A151SR35"/>
<reference evidence="4 5" key="1">
    <citation type="journal article" date="2012" name="Nat. Biotechnol.">
        <title>Draft genome sequence of pigeonpea (Cajanus cajan), an orphan legume crop of resource-poor farmers.</title>
        <authorList>
            <person name="Varshney R.K."/>
            <person name="Chen W."/>
            <person name="Li Y."/>
            <person name="Bharti A.K."/>
            <person name="Saxena R.K."/>
            <person name="Schlueter J.A."/>
            <person name="Donoghue M.T."/>
            <person name="Azam S."/>
            <person name="Fan G."/>
            <person name="Whaley A.M."/>
            <person name="Farmer A.D."/>
            <person name="Sheridan J."/>
            <person name="Iwata A."/>
            <person name="Tuteja R."/>
            <person name="Penmetsa R.V."/>
            <person name="Wu W."/>
            <person name="Upadhyaya H.D."/>
            <person name="Yang S.P."/>
            <person name="Shah T."/>
            <person name="Saxena K.B."/>
            <person name="Michael T."/>
            <person name="McCombie W.R."/>
            <person name="Yang B."/>
            <person name="Zhang G."/>
            <person name="Yang H."/>
            <person name="Wang J."/>
            <person name="Spillane C."/>
            <person name="Cook D.R."/>
            <person name="May G.D."/>
            <person name="Xu X."/>
            <person name="Jackson S.A."/>
        </authorList>
    </citation>
    <scope>NUCLEOTIDE SEQUENCE [LARGE SCALE GENOMIC DNA]</scope>
    <source>
        <strain evidence="5">cv. Asha</strain>
    </source>
</reference>
<dbReference type="EMBL" id="CM003613">
    <property type="protein sequence ID" value="KYP57245.1"/>
    <property type="molecule type" value="Genomic_DNA"/>
</dbReference>
<dbReference type="InterPro" id="IPR013103">
    <property type="entry name" value="RVT_2"/>
</dbReference>
<name>A0A151SR35_CAJCA</name>
<feature type="non-terminal residue" evidence="4">
    <location>
        <position position="1"/>
    </location>
</feature>
<dbReference type="InterPro" id="IPR043502">
    <property type="entry name" value="DNA/RNA_pol_sf"/>
</dbReference>
<dbReference type="SMART" id="SM00343">
    <property type="entry name" value="ZnF_C2HC"/>
    <property type="match status" value="2"/>
</dbReference>
<evidence type="ECO:0000256" key="2">
    <source>
        <dbReference type="SAM" id="Coils"/>
    </source>
</evidence>
<sequence length="605" mass="70189">HIINHLASLGKVFPNENLINKVLRCLSREWQSKVTAIAESKDLSTMSLASLFGKLQEHEMELMRLSQNEDRNRRKFNFNIKKKGEESSSTPRCYECNQPGYLKLECPIYKKKMEKSNNKNFKDKKRKKVYITWEETDMNSTSDSENEVVNLGLMAKDYESEEEVTSSNNDISITFDELQDAFNDLHKESFKLAKLVSSYKKTISNLEKEISKLNNELDDLKTEISIINSKEENQEIKNNLETNKINHPCSTCNRFKEEISNLRNTLAKFTSGRNNLDIILGKQKCVFDKEGLGYNPQKQQKKYKNFFVPTQVTSSPFTTCFYCGKKGHNSSTCYIRKNFNNLKNMVWIPKGSSVITNIKDPKKAWVPKSIHRVLLVEGLKHSLLSVSQLCDKGFSVSFDSQKNRPNNHTIIGTKWIFRNKLDEQGIVVKNKARLVAKGYNQEEGIDYEETYAPVARLEAIRMLLAYASIMDFKLYQMDVKSAFLNGFIQEEVYVEQPPGFENSEFPNHVFKLKKVLYGLKQAPRAWYERLSKFLLKKEFTRGKVDTTLFIKRKMNDILLVQIYVDDIIFGATNDYLCKEFSYDMQSDFEISMIGELNFFLGLQIR</sequence>
<keyword evidence="5" id="KW-1185">Reference proteome</keyword>
<dbReference type="GO" id="GO:0003676">
    <property type="term" value="F:nucleic acid binding"/>
    <property type="evidence" value="ECO:0007669"/>
    <property type="project" value="InterPro"/>
</dbReference>
<keyword evidence="1" id="KW-0863">Zinc-finger</keyword>
<proteinExistence type="predicted"/>
<feature type="coiled-coil region" evidence="2">
    <location>
        <begin position="196"/>
        <end position="230"/>
    </location>
</feature>
<dbReference type="InterPro" id="IPR001878">
    <property type="entry name" value="Znf_CCHC"/>
</dbReference>
<keyword evidence="1" id="KW-0479">Metal-binding</keyword>
<accession>A0A151SR35</accession>
<feature type="coiled-coil region" evidence="2">
    <location>
        <begin position="48"/>
        <end position="75"/>
    </location>
</feature>
<dbReference type="Pfam" id="PF07727">
    <property type="entry name" value="RVT_2"/>
    <property type="match status" value="1"/>
</dbReference>
<evidence type="ECO:0000313" key="5">
    <source>
        <dbReference type="Proteomes" id="UP000075243"/>
    </source>
</evidence>
<evidence type="ECO:0000256" key="1">
    <source>
        <dbReference type="PROSITE-ProRule" id="PRU00047"/>
    </source>
</evidence>
<feature type="domain" description="CCHC-type" evidence="3">
    <location>
        <begin position="320"/>
        <end position="333"/>
    </location>
</feature>
<gene>
    <name evidence="4" type="ORF">KK1_003503</name>
</gene>
<keyword evidence="1" id="KW-0862">Zinc</keyword>
<protein>
    <submittedName>
        <fullName evidence="4">Copia protein</fullName>
    </submittedName>
</protein>
<feature type="domain" description="CCHC-type" evidence="3">
    <location>
        <begin position="92"/>
        <end position="107"/>
    </location>
</feature>
<dbReference type="PROSITE" id="PS50158">
    <property type="entry name" value="ZF_CCHC"/>
    <property type="match status" value="2"/>
</dbReference>
<dbReference type="GO" id="GO:0008270">
    <property type="term" value="F:zinc ion binding"/>
    <property type="evidence" value="ECO:0007669"/>
    <property type="project" value="UniProtKB-KW"/>
</dbReference>
<dbReference type="Gramene" id="C.cajan_03425.t">
    <property type="protein sequence ID" value="C.cajan_03425.t"/>
    <property type="gene ID" value="C.cajan_03425"/>
</dbReference>
<keyword evidence="2" id="KW-0175">Coiled coil</keyword>
<evidence type="ECO:0000313" key="4">
    <source>
        <dbReference type="EMBL" id="KYP57245.1"/>
    </source>
</evidence>
<dbReference type="SUPFAM" id="SSF56672">
    <property type="entry name" value="DNA/RNA polymerases"/>
    <property type="match status" value="1"/>
</dbReference>
<dbReference type="Proteomes" id="UP000075243">
    <property type="component" value="Chromosome 11"/>
</dbReference>